<name>A0A7K4K4F1_9AVES</name>
<keyword evidence="2" id="KW-0645">Protease</keyword>
<dbReference type="FunFam" id="3.60.20.30:FF:000002">
    <property type="entry name" value="Taspase, threonine aspartase, 1"/>
    <property type="match status" value="1"/>
</dbReference>
<evidence type="ECO:0000256" key="6">
    <source>
        <dbReference type="ARBA" id="ARBA00072949"/>
    </source>
</evidence>
<dbReference type="PANTHER" id="PTHR10188">
    <property type="entry name" value="L-ASPARAGINASE"/>
    <property type="match status" value="1"/>
</dbReference>
<organism evidence="10 11">
    <name type="scientific">Crypturellus soui</name>
    <dbReference type="NCBI Taxonomy" id="458187"/>
    <lineage>
        <taxon>Eukaryota</taxon>
        <taxon>Metazoa</taxon>
        <taxon>Chordata</taxon>
        <taxon>Craniata</taxon>
        <taxon>Vertebrata</taxon>
        <taxon>Euteleostomi</taxon>
        <taxon>Archelosauria</taxon>
        <taxon>Archosauria</taxon>
        <taxon>Dinosauria</taxon>
        <taxon>Saurischia</taxon>
        <taxon>Theropoda</taxon>
        <taxon>Coelurosauria</taxon>
        <taxon>Aves</taxon>
        <taxon>Palaeognathae</taxon>
        <taxon>Tinamiformes</taxon>
        <taxon>Tinamidae</taxon>
        <taxon>Crypturellus</taxon>
    </lineage>
</organism>
<keyword evidence="4" id="KW-0865">Zymogen</keyword>
<dbReference type="InterPro" id="IPR000246">
    <property type="entry name" value="Peptidase_T2"/>
</dbReference>
<keyword evidence="3" id="KW-0378">Hydrolase</keyword>
<comment type="subunit">
    <text evidence="5">Intramolecular proteolysis generates 2 subunits, alpha and beta, which reassemble through a non-covalent association to form the fully active enzyme.</text>
</comment>
<dbReference type="GO" id="GO:0005829">
    <property type="term" value="C:cytosol"/>
    <property type="evidence" value="ECO:0007669"/>
    <property type="project" value="UniProtKB-ARBA"/>
</dbReference>
<evidence type="ECO:0000256" key="9">
    <source>
        <dbReference type="SAM" id="Coils"/>
    </source>
</evidence>
<evidence type="ECO:0000256" key="5">
    <source>
        <dbReference type="ARBA" id="ARBA00063375"/>
    </source>
</evidence>
<feature type="coiled-coil region" evidence="9">
    <location>
        <begin position="199"/>
        <end position="226"/>
    </location>
</feature>
<keyword evidence="9" id="KW-0175">Coiled coil</keyword>
<evidence type="ECO:0000256" key="2">
    <source>
        <dbReference type="ARBA" id="ARBA00022670"/>
    </source>
</evidence>
<proteinExistence type="inferred from homology"/>
<dbReference type="AlphaFoldDB" id="A0A7K4K4F1"/>
<dbReference type="EMBL" id="VWPX01004869">
    <property type="protein sequence ID" value="NWI11283.1"/>
    <property type="molecule type" value="Genomic_DNA"/>
</dbReference>
<dbReference type="InterPro" id="IPR029055">
    <property type="entry name" value="Ntn_hydrolases_N"/>
</dbReference>
<dbReference type="Gene3D" id="3.60.20.30">
    <property type="entry name" value="(Glycosyl)asparaginase"/>
    <property type="match status" value="1"/>
</dbReference>
<evidence type="ECO:0000256" key="3">
    <source>
        <dbReference type="ARBA" id="ARBA00022801"/>
    </source>
</evidence>
<evidence type="ECO:0000256" key="8">
    <source>
        <dbReference type="PIRSR" id="PIRSR600246-3"/>
    </source>
</evidence>
<dbReference type="GO" id="GO:0051604">
    <property type="term" value="P:protein maturation"/>
    <property type="evidence" value="ECO:0007669"/>
    <property type="project" value="TreeGrafter"/>
</dbReference>
<keyword evidence="11" id="KW-1185">Reference proteome</keyword>
<dbReference type="GO" id="GO:0004298">
    <property type="term" value="F:threonine-type endopeptidase activity"/>
    <property type="evidence" value="ECO:0007669"/>
    <property type="project" value="InterPro"/>
</dbReference>
<feature type="non-terminal residue" evidence="10">
    <location>
        <position position="1"/>
    </location>
</feature>
<comment type="similarity">
    <text evidence="1">Belongs to the Ntn-hydrolase family.</text>
</comment>
<evidence type="ECO:0000256" key="4">
    <source>
        <dbReference type="ARBA" id="ARBA00023145"/>
    </source>
</evidence>
<evidence type="ECO:0000313" key="10">
    <source>
        <dbReference type="EMBL" id="NWI11283.1"/>
    </source>
</evidence>
<feature type="active site" description="Nucleophile" evidence="7">
    <location>
        <position position="234"/>
    </location>
</feature>
<dbReference type="SUPFAM" id="SSF56235">
    <property type="entry name" value="N-terminal nucleophile aminohydrolases (Ntn hydrolases)"/>
    <property type="match status" value="1"/>
</dbReference>
<sequence length="415" mass="44151">VIMEKGISSVEVIPSISSQVTAVKVLVKERETKQIQRGKRVGFVLVHAGAGYHSESKAKEYKHVCKRACQKAIEKLQAGALATDAVTAALIELEDSPFTNAGMGSNLNLLGEIECDASIMDGKSLNFGAVGALSGIKNPVSVANRLLCEGQKGKLSAGRIPPCFLVGEGAYRWAVDHGIPACPPGIMATRFSLAAFKRNKRKLELAEKVETDLIQLKKRRQSNEKENDSGTLDTVGAVVVDQEGNVAAAVSSGGLALKHPGRVGQAALYGCGCWAENTGAHNPYSTAVSTSGICYFYKYFRMLCASLILSERKFIMEIAKLMVGSPFLANEDGVLGGVIVLRSCRCAAEPDSSQEKPTLLVEFLWSHTTESMCVGYMSAQDGKAKTHISRLPPGAVAGQSVAIEGGVCRLESPES</sequence>
<feature type="non-terminal residue" evidence="10">
    <location>
        <position position="415"/>
    </location>
</feature>
<dbReference type="Proteomes" id="UP000545332">
    <property type="component" value="Unassembled WGS sequence"/>
</dbReference>
<accession>A0A7K4K4F1</accession>
<gene>
    <name evidence="10" type="primary">Tasp1</name>
    <name evidence="10" type="ORF">CRYSOU_R13627</name>
</gene>
<comment type="caution">
    <text evidence="10">The sequence shown here is derived from an EMBL/GenBank/DDBJ whole genome shotgun (WGS) entry which is preliminary data.</text>
</comment>
<dbReference type="InterPro" id="IPR037464">
    <property type="entry name" value="Taspase1"/>
</dbReference>
<evidence type="ECO:0000256" key="7">
    <source>
        <dbReference type="PIRSR" id="PIRSR600246-1"/>
    </source>
</evidence>
<dbReference type="PANTHER" id="PTHR10188:SF8">
    <property type="entry name" value="THREONINE ASPARTASE 1"/>
    <property type="match status" value="1"/>
</dbReference>
<dbReference type="GO" id="GO:0006508">
    <property type="term" value="P:proteolysis"/>
    <property type="evidence" value="ECO:0007669"/>
    <property type="project" value="UniProtKB-KW"/>
</dbReference>
<dbReference type="OrthoDB" id="77601at2759"/>
<evidence type="ECO:0000313" key="11">
    <source>
        <dbReference type="Proteomes" id="UP000545332"/>
    </source>
</evidence>
<reference evidence="10 11" key="1">
    <citation type="submission" date="2019-09" db="EMBL/GenBank/DDBJ databases">
        <title>Bird 10,000 Genomes (B10K) Project - Family phase.</title>
        <authorList>
            <person name="Zhang G."/>
        </authorList>
    </citation>
    <scope>NUCLEOTIDE SEQUENCE [LARGE SCALE GENOMIC DNA]</scope>
    <source>
        <strain evidence="10">B10K-MSB-42743</strain>
        <tissue evidence="10">Heart</tissue>
    </source>
</reference>
<protein>
    <recommendedName>
        <fullName evidence="6">Threonine aspartase 1</fullName>
    </recommendedName>
</protein>
<feature type="site" description="Cleavage; by autolysis" evidence="8">
    <location>
        <begin position="233"/>
        <end position="234"/>
    </location>
</feature>
<dbReference type="Pfam" id="PF01112">
    <property type="entry name" value="Asparaginase_2"/>
    <property type="match status" value="1"/>
</dbReference>
<evidence type="ECO:0000256" key="1">
    <source>
        <dbReference type="ARBA" id="ARBA00010872"/>
    </source>
</evidence>
<dbReference type="CDD" id="cd04514">
    <property type="entry name" value="Taspase1_like"/>
    <property type="match status" value="1"/>
</dbReference>